<sequence>MPYISDKELVKQVRQNQFYSVYFLYGQENYLLEKTASLLFRKAVTGQPLFNFVKVDGAKATLEQLSNEVETLPMMSEHRCIAVEDMDLEKLGKSQLKQLEQMIQDLPETTILIFWYPGREVILKKSSTYRNFSKLVEKIGCVTEFVLKTRSDLVKILCKQAEKLGSAISTKAAYDLIDLCGTELNSLLHELDKLAFYALGREITRDDIFQLVTPSVESSSFDLAKAVLQGQYQKAFQILDRLLSQQQDEILLLSAMNTSFLDIYRARAAQSAGQNEDAILQAYSYKGREFRMRNAMRDCSRFSMGQIKRCLDCLMEADIKLKSSRVDHRIILETAVGKMILARQEVKG</sequence>
<dbReference type="InterPro" id="IPR005790">
    <property type="entry name" value="DNA_polIII_delta"/>
</dbReference>
<name>A0ABR7ISB5_9CLOT</name>
<dbReference type="RefSeq" id="WP_186996727.1">
    <property type="nucleotide sequence ID" value="NZ_JACOQK010000001.1"/>
</dbReference>
<dbReference type="PANTHER" id="PTHR34388:SF1">
    <property type="entry name" value="DNA POLYMERASE III SUBUNIT DELTA"/>
    <property type="match status" value="1"/>
</dbReference>
<evidence type="ECO:0000259" key="9">
    <source>
        <dbReference type="Pfam" id="PF06144"/>
    </source>
</evidence>
<dbReference type="SUPFAM" id="SSF52540">
    <property type="entry name" value="P-loop containing nucleoside triphosphate hydrolases"/>
    <property type="match status" value="1"/>
</dbReference>
<dbReference type="EMBL" id="JACOQK010000001">
    <property type="protein sequence ID" value="MBC5788034.1"/>
    <property type="molecule type" value="Genomic_DNA"/>
</dbReference>
<evidence type="ECO:0000256" key="2">
    <source>
        <dbReference type="ARBA" id="ARBA00017703"/>
    </source>
</evidence>
<evidence type="ECO:0000313" key="12">
    <source>
        <dbReference type="Proteomes" id="UP000649151"/>
    </source>
</evidence>
<reference evidence="11 12" key="1">
    <citation type="submission" date="2020-08" db="EMBL/GenBank/DDBJ databases">
        <title>Genome public.</title>
        <authorList>
            <person name="Liu C."/>
            <person name="Sun Q."/>
        </authorList>
    </citation>
    <scope>NUCLEOTIDE SEQUENCE [LARGE SCALE GENOMIC DNA]</scope>
    <source>
        <strain evidence="11 12">NSJ-27</strain>
    </source>
</reference>
<dbReference type="PANTHER" id="PTHR34388">
    <property type="entry name" value="DNA POLYMERASE III SUBUNIT DELTA"/>
    <property type="match status" value="1"/>
</dbReference>
<organism evidence="11 12">
    <name type="scientific">Clostridium facile</name>
    <dbReference type="NCBI Taxonomy" id="2763035"/>
    <lineage>
        <taxon>Bacteria</taxon>
        <taxon>Bacillati</taxon>
        <taxon>Bacillota</taxon>
        <taxon>Clostridia</taxon>
        <taxon>Eubacteriales</taxon>
        <taxon>Clostridiaceae</taxon>
        <taxon>Clostridium</taxon>
    </lineage>
</organism>
<feature type="domain" description="DNA polymerase III delta subunit-like C-terminal" evidence="10">
    <location>
        <begin position="217"/>
        <end position="336"/>
    </location>
</feature>
<dbReference type="InterPro" id="IPR008921">
    <property type="entry name" value="DNA_pol3_clamp-load_cplx_C"/>
</dbReference>
<dbReference type="Pfam" id="PF21694">
    <property type="entry name" value="DNA_pol3_delta_C"/>
    <property type="match status" value="1"/>
</dbReference>
<evidence type="ECO:0000256" key="8">
    <source>
        <dbReference type="ARBA" id="ARBA00049244"/>
    </source>
</evidence>
<comment type="caution">
    <text evidence="11">The sequence shown here is derived from an EMBL/GenBank/DDBJ whole genome shotgun (WGS) entry which is preliminary data.</text>
</comment>
<gene>
    <name evidence="11" type="primary">holA</name>
    <name evidence="11" type="ORF">H8Z77_08395</name>
</gene>
<evidence type="ECO:0000256" key="5">
    <source>
        <dbReference type="ARBA" id="ARBA00022705"/>
    </source>
</evidence>
<feature type="domain" description="DNA polymerase III delta N-terminal" evidence="9">
    <location>
        <begin position="22"/>
        <end position="120"/>
    </location>
</feature>
<evidence type="ECO:0000313" key="11">
    <source>
        <dbReference type="EMBL" id="MBC5788034.1"/>
    </source>
</evidence>
<dbReference type="InterPro" id="IPR027417">
    <property type="entry name" value="P-loop_NTPase"/>
</dbReference>
<comment type="catalytic activity">
    <reaction evidence="8">
        <text>DNA(n) + a 2'-deoxyribonucleoside 5'-triphosphate = DNA(n+1) + diphosphate</text>
        <dbReference type="Rhea" id="RHEA:22508"/>
        <dbReference type="Rhea" id="RHEA-COMP:17339"/>
        <dbReference type="Rhea" id="RHEA-COMP:17340"/>
        <dbReference type="ChEBI" id="CHEBI:33019"/>
        <dbReference type="ChEBI" id="CHEBI:61560"/>
        <dbReference type="ChEBI" id="CHEBI:173112"/>
        <dbReference type="EC" id="2.7.7.7"/>
    </reaction>
</comment>
<dbReference type="SUPFAM" id="SSF48019">
    <property type="entry name" value="post-AAA+ oligomerization domain-like"/>
    <property type="match status" value="1"/>
</dbReference>
<dbReference type="Gene3D" id="1.10.8.60">
    <property type="match status" value="1"/>
</dbReference>
<dbReference type="Gene3D" id="1.20.272.10">
    <property type="match status" value="1"/>
</dbReference>
<keyword evidence="12" id="KW-1185">Reference proteome</keyword>
<dbReference type="Proteomes" id="UP000649151">
    <property type="component" value="Unassembled WGS sequence"/>
</dbReference>
<proteinExistence type="inferred from homology"/>
<evidence type="ECO:0000256" key="4">
    <source>
        <dbReference type="ARBA" id="ARBA00022695"/>
    </source>
</evidence>
<evidence type="ECO:0000256" key="1">
    <source>
        <dbReference type="ARBA" id="ARBA00012417"/>
    </source>
</evidence>
<dbReference type="InterPro" id="IPR010372">
    <property type="entry name" value="DNA_pol3_delta_N"/>
</dbReference>
<dbReference type="EC" id="2.7.7.7" evidence="1"/>
<dbReference type="NCBIfam" id="TIGR01128">
    <property type="entry name" value="holA"/>
    <property type="match status" value="1"/>
</dbReference>
<keyword evidence="4 11" id="KW-0548">Nucleotidyltransferase</keyword>
<dbReference type="InterPro" id="IPR048466">
    <property type="entry name" value="DNA_pol3_delta-like_C"/>
</dbReference>
<evidence type="ECO:0000256" key="7">
    <source>
        <dbReference type="ARBA" id="ARBA00034754"/>
    </source>
</evidence>
<protein>
    <recommendedName>
        <fullName evidence="2">DNA polymerase III subunit delta</fullName>
        <ecNumber evidence="1">2.7.7.7</ecNumber>
    </recommendedName>
</protein>
<accession>A0ABR7ISB5</accession>
<evidence type="ECO:0000259" key="10">
    <source>
        <dbReference type="Pfam" id="PF21694"/>
    </source>
</evidence>
<comment type="similarity">
    <text evidence="7">Belongs to the DNA polymerase HolA subunit family.</text>
</comment>
<dbReference type="Pfam" id="PF06144">
    <property type="entry name" value="DNA_pol3_delta"/>
    <property type="match status" value="1"/>
</dbReference>
<keyword evidence="5" id="KW-0235">DNA replication</keyword>
<evidence type="ECO:0000256" key="3">
    <source>
        <dbReference type="ARBA" id="ARBA00022679"/>
    </source>
</evidence>
<dbReference type="GO" id="GO:0003887">
    <property type="term" value="F:DNA-directed DNA polymerase activity"/>
    <property type="evidence" value="ECO:0007669"/>
    <property type="project" value="UniProtKB-EC"/>
</dbReference>
<evidence type="ECO:0000256" key="6">
    <source>
        <dbReference type="ARBA" id="ARBA00022932"/>
    </source>
</evidence>
<keyword evidence="3 11" id="KW-0808">Transferase</keyword>
<keyword evidence="6" id="KW-0239">DNA-directed DNA polymerase</keyword>
<dbReference type="Gene3D" id="3.40.50.300">
    <property type="entry name" value="P-loop containing nucleotide triphosphate hydrolases"/>
    <property type="match status" value="1"/>
</dbReference>